<protein>
    <submittedName>
        <fullName evidence="1">Uncharacterized protein</fullName>
    </submittedName>
</protein>
<reference evidence="1" key="2">
    <citation type="journal article" date="2015" name="Data Brief">
        <title>Shoot transcriptome of the giant reed, Arundo donax.</title>
        <authorList>
            <person name="Barrero R.A."/>
            <person name="Guerrero F.D."/>
            <person name="Moolhuijzen P."/>
            <person name="Goolsby J.A."/>
            <person name="Tidwell J."/>
            <person name="Bellgard S.E."/>
            <person name="Bellgard M.I."/>
        </authorList>
    </citation>
    <scope>NUCLEOTIDE SEQUENCE</scope>
    <source>
        <tissue evidence="1">Shoot tissue taken approximately 20 cm above the soil surface</tissue>
    </source>
</reference>
<organism evidence="1">
    <name type="scientific">Arundo donax</name>
    <name type="common">Giant reed</name>
    <name type="synonym">Donax arundinaceus</name>
    <dbReference type="NCBI Taxonomy" id="35708"/>
    <lineage>
        <taxon>Eukaryota</taxon>
        <taxon>Viridiplantae</taxon>
        <taxon>Streptophyta</taxon>
        <taxon>Embryophyta</taxon>
        <taxon>Tracheophyta</taxon>
        <taxon>Spermatophyta</taxon>
        <taxon>Magnoliopsida</taxon>
        <taxon>Liliopsida</taxon>
        <taxon>Poales</taxon>
        <taxon>Poaceae</taxon>
        <taxon>PACMAD clade</taxon>
        <taxon>Arundinoideae</taxon>
        <taxon>Arundineae</taxon>
        <taxon>Arundo</taxon>
    </lineage>
</organism>
<proteinExistence type="predicted"/>
<evidence type="ECO:0000313" key="1">
    <source>
        <dbReference type="EMBL" id="JAD65581.1"/>
    </source>
</evidence>
<dbReference type="EMBL" id="GBRH01232314">
    <property type="protein sequence ID" value="JAD65581.1"/>
    <property type="molecule type" value="Transcribed_RNA"/>
</dbReference>
<reference evidence="1" key="1">
    <citation type="submission" date="2014-09" db="EMBL/GenBank/DDBJ databases">
        <authorList>
            <person name="Magalhaes I.L.F."/>
            <person name="Oliveira U."/>
            <person name="Santos F.R."/>
            <person name="Vidigal T.H.D.A."/>
            <person name="Brescovit A.D."/>
            <person name="Santos A.J."/>
        </authorList>
    </citation>
    <scope>NUCLEOTIDE SEQUENCE</scope>
    <source>
        <tissue evidence="1">Shoot tissue taken approximately 20 cm above the soil surface</tissue>
    </source>
</reference>
<sequence>MSFPIGNTISN</sequence>
<name>A0A0A9BQE1_ARUDO</name>
<accession>A0A0A9BQE1</accession>